<keyword evidence="2" id="KW-0812">Transmembrane</keyword>
<keyword evidence="2" id="KW-1133">Transmembrane helix</keyword>
<feature type="transmembrane region" description="Helical" evidence="2">
    <location>
        <begin position="365"/>
        <end position="383"/>
    </location>
</feature>
<evidence type="ECO:0000313" key="4">
    <source>
        <dbReference type="Proteomes" id="UP000651728"/>
    </source>
</evidence>
<evidence type="ECO:0000313" key="3">
    <source>
        <dbReference type="EMBL" id="GIH30030.1"/>
    </source>
</evidence>
<gene>
    <name evidence="3" type="ORF">Mam01_01940</name>
</gene>
<evidence type="ECO:0000256" key="2">
    <source>
        <dbReference type="SAM" id="Phobius"/>
    </source>
</evidence>
<evidence type="ECO:0000256" key="1">
    <source>
        <dbReference type="SAM" id="MobiDB-lite"/>
    </source>
</evidence>
<sequence length="512" mass="54620">MRIGALPSQPVTVYQRGRVISLISYYADLAIGLILAFLLLSLLVSGINEGIVRLLGIRSKFLWAYLRDTLDGAETADGTSRLDRIVDVLKRLVRRISTPLTAAPSPGEGRSRLPATVLGVFARLPFGRDPRPAFSQEPPPAQSPPLAPATGTVAAEQMMAAEQATADQAVVRQDTTASPDGGPAAGTVGGTVSGSVGGSVGASVDPAHSADQADPLEQTVLTLDASTRDAGGKEETAVGGVANAVTIDAAADGAAVGGVALPGEGKSMAELLHERLQEIDHSKRGRTSIADIPPARFAVAVLEIATEHGGVEALMRDLDALNSPLSRPLKAVWNRASHDLEAFRRGVEDWFDGEMERLTLLYRRYVRWVIAALGLVVTLVFGLDSLEYGKTLLQDNAYRSEVTAFAQSGPQALEPLRERCAPAQDTYACVTDVLSTPAFVKIFTHAPVSVSMDAGGPVWEWHAEDWWRRLTTPGHWPGLLLTLVAVLFGAPFWWDILRRVSGMRSRSQGSSG</sequence>
<name>A0ABQ4F5E4_9ACTN</name>
<feature type="compositionally biased region" description="Gly residues" evidence="1">
    <location>
        <begin position="183"/>
        <end position="200"/>
    </location>
</feature>
<accession>A0ABQ4F5E4</accession>
<dbReference type="Proteomes" id="UP000651728">
    <property type="component" value="Unassembled WGS sequence"/>
</dbReference>
<organism evidence="3 4">
    <name type="scientific">Microbispora amethystogenes</name>
    <dbReference type="NCBI Taxonomy" id="1427754"/>
    <lineage>
        <taxon>Bacteria</taxon>
        <taxon>Bacillati</taxon>
        <taxon>Actinomycetota</taxon>
        <taxon>Actinomycetes</taxon>
        <taxon>Streptosporangiales</taxon>
        <taxon>Streptosporangiaceae</taxon>
        <taxon>Microbispora</taxon>
    </lineage>
</organism>
<feature type="compositionally biased region" description="Low complexity" evidence="1">
    <location>
        <begin position="148"/>
        <end position="171"/>
    </location>
</feature>
<keyword evidence="2" id="KW-0472">Membrane</keyword>
<feature type="transmembrane region" description="Helical" evidence="2">
    <location>
        <begin position="476"/>
        <end position="497"/>
    </location>
</feature>
<keyword evidence="4" id="KW-1185">Reference proteome</keyword>
<protein>
    <submittedName>
        <fullName evidence="3">Uncharacterized protein</fullName>
    </submittedName>
</protein>
<reference evidence="3 4" key="1">
    <citation type="submission" date="2021-01" db="EMBL/GenBank/DDBJ databases">
        <title>Whole genome shotgun sequence of Microbispora amethystogenes NBRC 101907.</title>
        <authorList>
            <person name="Komaki H."/>
            <person name="Tamura T."/>
        </authorList>
    </citation>
    <scope>NUCLEOTIDE SEQUENCE [LARGE SCALE GENOMIC DNA]</scope>
    <source>
        <strain evidence="3 4">NBRC 101907</strain>
    </source>
</reference>
<feature type="transmembrane region" description="Helical" evidence="2">
    <location>
        <begin position="23"/>
        <end position="44"/>
    </location>
</feature>
<dbReference type="EMBL" id="BOOB01000002">
    <property type="protein sequence ID" value="GIH30030.1"/>
    <property type="molecule type" value="Genomic_DNA"/>
</dbReference>
<feature type="region of interest" description="Disordered" evidence="1">
    <location>
        <begin position="129"/>
        <end position="216"/>
    </location>
</feature>
<comment type="caution">
    <text evidence="3">The sequence shown here is derived from an EMBL/GenBank/DDBJ whole genome shotgun (WGS) entry which is preliminary data.</text>
</comment>
<proteinExistence type="predicted"/>
<feature type="compositionally biased region" description="Pro residues" evidence="1">
    <location>
        <begin position="137"/>
        <end position="147"/>
    </location>
</feature>